<dbReference type="NCBIfam" id="TIGR00546">
    <property type="entry name" value="lnt"/>
    <property type="match status" value="1"/>
</dbReference>
<dbReference type="CDD" id="cd07571">
    <property type="entry name" value="ALP_N-acyl_transferase"/>
    <property type="match status" value="1"/>
</dbReference>
<evidence type="ECO:0000256" key="5">
    <source>
        <dbReference type="ARBA" id="ARBA00022692"/>
    </source>
</evidence>
<reference evidence="11 12" key="1">
    <citation type="submission" date="2017-05" db="EMBL/GenBank/DDBJ databases">
        <authorList>
            <person name="Varghese N."/>
            <person name="Submissions S."/>
        </authorList>
    </citation>
    <scope>NUCLEOTIDE SEQUENCE [LARGE SCALE GENOMIC DNA]</scope>
    <source>
        <strain evidence="11 12">DSM 29734</strain>
    </source>
</reference>
<evidence type="ECO:0000313" key="12">
    <source>
        <dbReference type="Proteomes" id="UP001157961"/>
    </source>
</evidence>
<evidence type="ECO:0000256" key="4">
    <source>
        <dbReference type="ARBA" id="ARBA00022679"/>
    </source>
</evidence>
<feature type="transmembrane region" description="Helical" evidence="9">
    <location>
        <begin position="194"/>
        <end position="212"/>
    </location>
</feature>
<dbReference type="Pfam" id="PF00795">
    <property type="entry name" value="CN_hydrolase"/>
    <property type="match status" value="1"/>
</dbReference>
<feature type="transmembrane region" description="Helical" evidence="9">
    <location>
        <begin position="37"/>
        <end position="55"/>
    </location>
</feature>
<feature type="domain" description="CN hydrolase" evidence="10">
    <location>
        <begin position="227"/>
        <end position="466"/>
    </location>
</feature>
<feature type="transmembrane region" description="Helical" evidence="9">
    <location>
        <begin position="93"/>
        <end position="115"/>
    </location>
</feature>
<feature type="transmembrane region" description="Helical" evidence="9">
    <location>
        <begin position="127"/>
        <end position="149"/>
    </location>
</feature>
<dbReference type="InterPro" id="IPR003010">
    <property type="entry name" value="C-N_Hydrolase"/>
</dbReference>
<comment type="caution">
    <text evidence="11">The sequence shown here is derived from an EMBL/GenBank/DDBJ whole genome shotgun (WGS) entry which is preliminary data.</text>
</comment>
<evidence type="ECO:0000256" key="6">
    <source>
        <dbReference type="ARBA" id="ARBA00022989"/>
    </source>
</evidence>
<evidence type="ECO:0000256" key="1">
    <source>
        <dbReference type="ARBA" id="ARBA00004651"/>
    </source>
</evidence>
<dbReference type="InterPro" id="IPR004563">
    <property type="entry name" value="Apolipo_AcylTrfase"/>
</dbReference>
<dbReference type="EC" id="2.3.1.269" evidence="9"/>
<keyword evidence="7 9" id="KW-0472">Membrane</keyword>
<dbReference type="SUPFAM" id="SSF56317">
    <property type="entry name" value="Carbon-nitrogen hydrolase"/>
    <property type="match status" value="1"/>
</dbReference>
<proteinExistence type="inferred from homology"/>
<keyword evidence="4 9" id="KW-0808">Transferase</keyword>
<evidence type="ECO:0000256" key="3">
    <source>
        <dbReference type="ARBA" id="ARBA00022475"/>
    </source>
</evidence>
<dbReference type="PROSITE" id="PS50263">
    <property type="entry name" value="CN_HYDROLASE"/>
    <property type="match status" value="1"/>
</dbReference>
<evidence type="ECO:0000256" key="7">
    <source>
        <dbReference type="ARBA" id="ARBA00023136"/>
    </source>
</evidence>
<feature type="transmembrane region" description="Helical" evidence="9">
    <location>
        <begin position="169"/>
        <end position="187"/>
    </location>
</feature>
<comment type="subcellular location">
    <subcellularLocation>
        <location evidence="1 9">Cell membrane</location>
        <topology evidence="1 9">Multi-pass membrane protein</topology>
    </subcellularLocation>
</comment>
<keyword evidence="6 9" id="KW-1133">Transmembrane helix</keyword>
<dbReference type="EMBL" id="FXTY01000009">
    <property type="protein sequence ID" value="SMP33296.1"/>
    <property type="molecule type" value="Genomic_DNA"/>
</dbReference>
<keyword evidence="12" id="KW-1185">Reference proteome</keyword>
<feature type="transmembrane region" description="Helical" evidence="9">
    <location>
        <begin position="479"/>
        <end position="497"/>
    </location>
</feature>
<feature type="transmembrane region" description="Helical" evidence="9">
    <location>
        <begin position="62"/>
        <end position="81"/>
    </location>
</feature>
<evidence type="ECO:0000259" key="10">
    <source>
        <dbReference type="PROSITE" id="PS50263"/>
    </source>
</evidence>
<name>A0ABY1PI00_9RHOB</name>
<keyword evidence="3 9" id="KW-1003">Cell membrane</keyword>
<protein>
    <recommendedName>
        <fullName evidence="9">Apolipoprotein N-acyltransferase</fullName>
        <shortName evidence="9">ALP N-acyltransferase</shortName>
        <ecNumber evidence="9">2.3.1.269</ecNumber>
    </recommendedName>
</protein>
<dbReference type="Proteomes" id="UP001157961">
    <property type="component" value="Unassembled WGS sequence"/>
</dbReference>
<evidence type="ECO:0000256" key="8">
    <source>
        <dbReference type="ARBA" id="ARBA00023315"/>
    </source>
</evidence>
<accession>A0ABY1PI00</accession>
<dbReference type="InterPro" id="IPR036526">
    <property type="entry name" value="C-N_Hydrolase_sf"/>
</dbReference>
<comment type="function">
    <text evidence="9">Catalyzes the phospholipid dependent N-acylation of the N-terminal cysteine of apolipoprotein, the last step in lipoprotein maturation.</text>
</comment>
<dbReference type="PANTHER" id="PTHR38686:SF1">
    <property type="entry name" value="APOLIPOPROTEIN N-ACYLTRANSFERASE"/>
    <property type="match status" value="1"/>
</dbReference>
<evidence type="ECO:0000256" key="9">
    <source>
        <dbReference type="HAMAP-Rule" id="MF_01148"/>
    </source>
</evidence>
<comment type="similarity">
    <text evidence="2 9">Belongs to the CN hydrolase family. Apolipoprotein N-acyltransferase subfamily.</text>
</comment>
<organism evidence="11 12">
    <name type="scientific">Shimia sagamensis</name>
    <dbReference type="NCBI Taxonomy" id="1566352"/>
    <lineage>
        <taxon>Bacteria</taxon>
        <taxon>Pseudomonadati</taxon>
        <taxon>Pseudomonadota</taxon>
        <taxon>Alphaproteobacteria</taxon>
        <taxon>Rhodobacterales</taxon>
        <taxon>Roseobacteraceae</taxon>
    </lineage>
</organism>
<feature type="transmembrane region" description="Helical" evidence="9">
    <location>
        <begin position="12"/>
        <end position="31"/>
    </location>
</feature>
<keyword evidence="5 9" id="KW-0812">Transmembrane</keyword>
<evidence type="ECO:0000313" key="11">
    <source>
        <dbReference type="EMBL" id="SMP33296.1"/>
    </source>
</evidence>
<comment type="catalytic activity">
    <reaction evidence="9">
        <text>N-terminal S-1,2-diacyl-sn-glyceryl-L-cysteinyl-[lipoprotein] + a glycerophospholipid = N-acyl-S-1,2-diacyl-sn-glyceryl-L-cysteinyl-[lipoprotein] + a 2-acyl-sn-glycero-3-phospholipid + H(+)</text>
        <dbReference type="Rhea" id="RHEA:48228"/>
        <dbReference type="Rhea" id="RHEA-COMP:14681"/>
        <dbReference type="Rhea" id="RHEA-COMP:14684"/>
        <dbReference type="ChEBI" id="CHEBI:15378"/>
        <dbReference type="ChEBI" id="CHEBI:136912"/>
        <dbReference type="ChEBI" id="CHEBI:140656"/>
        <dbReference type="ChEBI" id="CHEBI:140657"/>
        <dbReference type="ChEBI" id="CHEBI:140660"/>
        <dbReference type="EC" id="2.3.1.269"/>
    </reaction>
</comment>
<dbReference type="Gene3D" id="3.60.110.10">
    <property type="entry name" value="Carbon-nitrogen hydrolase"/>
    <property type="match status" value="1"/>
</dbReference>
<dbReference type="RefSeq" id="WP_283427554.1">
    <property type="nucleotide sequence ID" value="NZ_FXTY01000009.1"/>
</dbReference>
<sequence length="501" mass="54519">MADGALRRRLRAVPWKTIGCGALAGVVAALGHPPFDVWVLTLLGFGTAFFLLMRAVSGKPAFWLGLGFGTGYFALSLSWIVEPFLVDPWLHGWMAPFAITFMSVGLALFFALAFWAGKQLSSTTWPVVLTLTLAELVRAYLLTGFPWAMPSYVLIDQAVGQGAAFVGPHGLNAVFFLVAWCLAWVVFSGDRRRFWAPIAMIGVAGLFVPLTVSDPIPGDDRPTIRLIQPNAPQHQKWDPNYAGVFFERLVRFTRAGEERPDLIVWPETAVPVWLHNAARTLGIISDAAGDVPVVLGINRAEGARIFNAAVLMDAEGRVTQTYDKHHLVPFGEYIPLGDMLSRIGIQGLASRTGDGFSPGAGADVIDLGAMGKALVLICYEAVFPQDVRAAPERPDFILHLTNDAWFGNFSGPYQHLSQARMRAIESGLPVLRAANTGVSAVIDSKGRVLDALPLNTEGYLDAALPEPLSRTLYAKSGDLPLTIVIVLLLLTTLLLRWRETH</sequence>
<dbReference type="HAMAP" id="MF_01148">
    <property type="entry name" value="Lnt"/>
    <property type="match status" value="1"/>
</dbReference>
<dbReference type="PANTHER" id="PTHR38686">
    <property type="entry name" value="APOLIPOPROTEIN N-ACYLTRANSFERASE"/>
    <property type="match status" value="1"/>
</dbReference>
<comment type="pathway">
    <text evidence="9">Protein modification; lipoprotein biosynthesis (N-acyl transfer).</text>
</comment>
<dbReference type="InterPro" id="IPR045378">
    <property type="entry name" value="LNT_N"/>
</dbReference>
<dbReference type="Pfam" id="PF20154">
    <property type="entry name" value="LNT_N"/>
    <property type="match status" value="1"/>
</dbReference>
<keyword evidence="8 9" id="KW-0012">Acyltransferase</keyword>
<gene>
    <name evidence="9" type="primary">lnt</name>
    <name evidence="11" type="ORF">SAMN06265373_10948</name>
</gene>
<evidence type="ECO:0000256" key="2">
    <source>
        <dbReference type="ARBA" id="ARBA00010065"/>
    </source>
</evidence>